<dbReference type="EMBL" id="JAWDJW010009207">
    <property type="protein sequence ID" value="KAK3059666.1"/>
    <property type="molecule type" value="Genomic_DNA"/>
</dbReference>
<organism evidence="1 2">
    <name type="scientific">Coniosporium uncinatum</name>
    <dbReference type="NCBI Taxonomy" id="93489"/>
    <lineage>
        <taxon>Eukaryota</taxon>
        <taxon>Fungi</taxon>
        <taxon>Dikarya</taxon>
        <taxon>Ascomycota</taxon>
        <taxon>Pezizomycotina</taxon>
        <taxon>Dothideomycetes</taxon>
        <taxon>Dothideomycetes incertae sedis</taxon>
        <taxon>Coniosporium</taxon>
    </lineage>
</organism>
<dbReference type="Proteomes" id="UP001186974">
    <property type="component" value="Unassembled WGS sequence"/>
</dbReference>
<accession>A0ACC3CZJ6</accession>
<comment type="caution">
    <text evidence="1">The sequence shown here is derived from an EMBL/GenBank/DDBJ whole genome shotgun (WGS) entry which is preliminary data.</text>
</comment>
<evidence type="ECO:0000313" key="2">
    <source>
        <dbReference type="Proteomes" id="UP001186974"/>
    </source>
</evidence>
<sequence>MVYLLLGALVYKVIEDWNFLDAVFWADFTMLTVGIGGDFTPKTHLGRGLLFPYAIGGIVTVGLVVGSIRTLILERGKEKMETRMTEKKRERTLKTFNREKRTIKTGWFKTMEFSQEGLTEPQRREQEFKLMREIQERASSRRRWIALALSTTAAMTLWLVGAAVFWQSEREQGWSYFVSLYFAYTSLLTIGYGDFTVNSNSGRPFFVFWSLLAVPTLTILISNMGDTVVKVFSDFTIWVGSLTVLPGEEGIRATIKGTLHNITGGKFLNKKDFRTDKPPGFLGHGAEPQKKHTHEDSNIDRVARHLEDEELAQAEEADEHGDVLERDIKFYHYVLVRELRSVMKDAEASPPKQYSYDEWRYYLKLLGEDEEDVNRHRAPPIKPKRHQNTTHADGQEQREESEEVGTAAGAGGKLKWSWLGTRSPLMGSKNEAEWILEKLALQLEKELRSMQTPNQEREQPPISMSSVRKKTD</sequence>
<gene>
    <name evidence="1" type="ORF">LTS18_010316</name>
</gene>
<keyword evidence="2" id="KW-1185">Reference proteome</keyword>
<protein>
    <submittedName>
        <fullName evidence="1">Uncharacterized protein</fullName>
    </submittedName>
</protein>
<proteinExistence type="predicted"/>
<evidence type="ECO:0000313" key="1">
    <source>
        <dbReference type="EMBL" id="KAK3059666.1"/>
    </source>
</evidence>
<reference evidence="1" key="1">
    <citation type="submission" date="2024-09" db="EMBL/GenBank/DDBJ databases">
        <title>Black Yeasts Isolated from many extreme environments.</title>
        <authorList>
            <person name="Coleine C."/>
            <person name="Stajich J.E."/>
            <person name="Selbmann L."/>
        </authorList>
    </citation>
    <scope>NUCLEOTIDE SEQUENCE</scope>
    <source>
        <strain evidence="1">CCFEE 5737</strain>
    </source>
</reference>
<name>A0ACC3CZJ6_9PEZI</name>